<evidence type="ECO:0000256" key="1">
    <source>
        <dbReference type="SAM" id="MobiDB-lite"/>
    </source>
</evidence>
<feature type="compositionally biased region" description="Basic and acidic residues" evidence="1">
    <location>
        <begin position="166"/>
        <end position="180"/>
    </location>
</feature>
<sequence>MAGNNGDHSISSQLTETISFEVTIDIIRNSEFQGFVKNLERSQHVIIIMNETHGMVIINGKKTAVKTSRVQIEVLSNTTELSVAKNNFLENFGQKTLNTIREQAGINSANIINAGKGRILKEFSKNYRVGTSLQEFHLYDRNKVHDTQKRGLPKVRGGHYTNTSQRKSDVPEERDRKERYSTNMPEYEDAANQRQDDDGDDDGDDDDDNNSQCSNLDQSLSANCITNRFNMMNFNDRAEQSIEVSLCSDSEASLSK</sequence>
<organism evidence="2 3">
    <name type="scientific">Rotaria socialis</name>
    <dbReference type="NCBI Taxonomy" id="392032"/>
    <lineage>
        <taxon>Eukaryota</taxon>
        <taxon>Metazoa</taxon>
        <taxon>Spiralia</taxon>
        <taxon>Gnathifera</taxon>
        <taxon>Rotifera</taxon>
        <taxon>Eurotatoria</taxon>
        <taxon>Bdelloidea</taxon>
        <taxon>Philodinida</taxon>
        <taxon>Philodinidae</taxon>
        <taxon>Rotaria</taxon>
    </lineage>
</organism>
<proteinExistence type="predicted"/>
<dbReference type="EMBL" id="CAJOBP010007774">
    <property type="protein sequence ID" value="CAF4521515.1"/>
    <property type="molecule type" value="Genomic_DNA"/>
</dbReference>
<protein>
    <submittedName>
        <fullName evidence="2">Uncharacterized protein</fullName>
    </submittedName>
</protein>
<keyword evidence="3" id="KW-1185">Reference proteome</keyword>
<evidence type="ECO:0000313" key="3">
    <source>
        <dbReference type="Proteomes" id="UP000663873"/>
    </source>
</evidence>
<dbReference type="AlphaFoldDB" id="A0A820WXH3"/>
<accession>A0A820WXH3</accession>
<feature type="region of interest" description="Disordered" evidence="1">
    <location>
        <begin position="144"/>
        <end position="216"/>
    </location>
</feature>
<feature type="compositionally biased region" description="Acidic residues" evidence="1">
    <location>
        <begin position="197"/>
        <end position="209"/>
    </location>
</feature>
<dbReference type="Proteomes" id="UP000663873">
    <property type="component" value="Unassembled WGS sequence"/>
</dbReference>
<evidence type="ECO:0000313" key="2">
    <source>
        <dbReference type="EMBL" id="CAF4521515.1"/>
    </source>
</evidence>
<reference evidence="2" key="1">
    <citation type="submission" date="2021-02" db="EMBL/GenBank/DDBJ databases">
        <authorList>
            <person name="Nowell W R."/>
        </authorList>
    </citation>
    <scope>NUCLEOTIDE SEQUENCE</scope>
</reference>
<name>A0A820WXH3_9BILA</name>
<feature type="non-terminal residue" evidence="2">
    <location>
        <position position="256"/>
    </location>
</feature>
<gene>
    <name evidence="2" type="ORF">UJA718_LOCUS27641</name>
</gene>
<comment type="caution">
    <text evidence="2">The sequence shown here is derived from an EMBL/GenBank/DDBJ whole genome shotgun (WGS) entry which is preliminary data.</text>
</comment>